<keyword evidence="1" id="KW-0812">Transmembrane</keyword>
<dbReference type="EMBL" id="JBHTHX010000495">
    <property type="protein sequence ID" value="MFD0886023.1"/>
    <property type="molecule type" value="Genomic_DNA"/>
</dbReference>
<accession>A0ABW3DQ87</accession>
<feature type="transmembrane region" description="Helical" evidence="1">
    <location>
        <begin position="140"/>
        <end position="158"/>
    </location>
</feature>
<feature type="transmembrane region" description="Helical" evidence="1">
    <location>
        <begin position="32"/>
        <end position="50"/>
    </location>
</feature>
<feature type="transmembrane region" description="Helical" evidence="1">
    <location>
        <begin position="179"/>
        <end position="200"/>
    </location>
</feature>
<evidence type="ECO:0000313" key="3">
    <source>
        <dbReference type="EMBL" id="MFD0886023.1"/>
    </source>
</evidence>
<feature type="transmembrane region" description="Helical" evidence="1">
    <location>
        <begin position="6"/>
        <end position="25"/>
    </location>
</feature>
<feature type="domain" description="DUF6545" evidence="2">
    <location>
        <begin position="250"/>
        <end position="386"/>
    </location>
</feature>
<evidence type="ECO:0000256" key="1">
    <source>
        <dbReference type="SAM" id="Phobius"/>
    </source>
</evidence>
<evidence type="ECO:0000313" key="4">
    <source>
        <dbReference type="Proteomes" id="UP001597024"/>
    </source>
</evidence>
<dbReference type="InterPro" id="IPR050039">
    <property type="entry name" value="MAB_1171c-like"/>
</dbReference>
<name>A0ABW3DQ87_9ACTN</name>
<comment type="caution">
    <text evidence="3">The sequence shown here is derived from an EMBL/GenBank/DDBJ whole genome shotgun (WGS) entry which is preliminary data.</text>
</comment>
<reference evidence="4" key="1">
    <citation type="journal article" date="2019" name="Int. J. Syst. Evol. Microbiol.">
        <title>The Global Catalogue of Microorganisms (GCM) 10K type strain sequencing project: providing services to taxonomists for standard genome sequencing and annotation.</title>
        <authorList>
            <consortium name="The Broad Institute Genomics Platform"/>
            <consortium name="The Broad Institute Genome Sequencing Center for Infectious Disease"/>
            <person name="Wu L."/>
            <person name="Ma J."/>
        </authorList>
    </citation>
    <scope>NUCLEOTIDE SEQUENCE [LARGE SCALE GENOMIC DNA]</scope>
    <source>
        <strain evidence="4">CCUG 62974</strain>
    </source>
</reference>
<evidence type="ECO:0000259" key="2">
    <source>
        <dbReference type="Pfam" id="PF20182"/>
    </source>
</evidence>
<organism evidence="3 4">
    <name type="scientific">Streptosporangium algeriense</name>
    <dbReference type="NCBI Taxonomy" id="1682748"/>
    <lineage>
        <taxon>Bacteria</taxon>
        <taxon>Bacillati</taxon>
        <taxon>Actinomycetota</taxon>
        <taxon>Actinomycetes</taxon>
        <taxon>Streptosporangiales</taxon>
        <taxon>Streptosporangiaceae</taxon>
        <taxon>Streptosporangium</taxon>
    </lineage>
</organism>
<feature type="transmembrane region" description="Helical" evidence="1">
    <location>
        <begin position="70"/>
        <end position="91"/>
    </location>
</feature>
<proteinExistence type="predicted"/>
<dbReference type="Proteomes" id="UP001597024">
    <property type="component" value="Unassembled WGS sequence"/>
</dbReference>
<feature type="transmembrane region" description="Helical" evidence="1">
    <location>
        <begin position="103"/>
        <end position="120"/>
    </location>
</feature>
<keyword evidence="1" id="KW-1133">Transmembrane helix</keyword>
<dbReference type="NCBIfam" id="NF042915">
    <property type="entry name" value="MAB_1171c_fam"/>
    <property type="match status" value="1"/>
</dbReference>
<protein>
    <submittedName>
        <fullName evidence="3">MAB_1171c family putative transporter</fullName>
    </submittedName>
</protein>
<gene>
    <name evidence="3" type="ORF">ACFQ08_15865</name>
</gene>
<dbReference type="InterPro" id="IPR046675">
    <property type="entry name" value="DUF6545"/>
</dbReference>
<keyword evidence="1" id="KW-0472">Membrane</keyword>
<sequence>MSISFALSVVAVVVFAILTVKVIQVRRAPEDLPLRAVTAGVSCLFLSVFVNLPAVRTALDGVQIGAPKLFVNLITLLGTYFVLAFFFYSIYGRKAIRRMRRERILLLLTCGVLVAAWFIAPPTVREAPADLRNGYNLQARIFLVTALAYMTYTLARALKLVKKYTRTAAGRHVRLGMRIFHASLHLLIAGAVLKVVVLLLQGLDVTVGSSLLQIPNTGYLLLVGIGIAGFTLGLGYPLVAGMILEVPVRARHRELYRQLEPLWRVLHEEFPDLSLTAGRPSRWREILRRPRVHRGYYRRVIEIRDGLVLLAPYYDREVARRARTAGAEEGLSESDLESFVQAALIVDALKARAAGTRPGEADLISPGGGHDLDSDAEWLISLSKRVRRLMREPTA</sequence>
<keyword evidence="4" id="KW-1185">Reference proteome</keyword>
<feature type="transmembrane region" description="Helical" evidence="1">
    <location>
        <begin position="220"/>
        <end position="244"/>
    </location>
</feature>
<dbReference type="Pfam" id="PF20182">
    <property type="entry name" value="DUF6545"/>
    <property type="match status" value="1"/>
</dbReference>